<dbReference type="CDD" id="cd02947">
    <property type="entry name" value="TRX_family"/>
    <property type="match status" value="1"/>
</dbReference>
<dbReference type="EMBL" id="MT143783">
    <property type="protein sequence ID" value="QJB02431.1"/>
    <property type="molecule type" value="Genomic_DNA"/>
</dbReference>
<dbReference type="InterPro" id="IPR036249">
    <property type="entry name" value="Thioredoxin-like_sf"/>
</dbReference>
<dbReference type="EMBL" id="MT143932">
    <property type="protein sequence ID" value="QJH92932.1"/>
    <property type="molecule type" value="Genomic_DNA"/>
</dbReference>
<organism evidence="1">
    <name type="scientific">viral metagenome</name>
    <dbReference type="NCBI Taxonomy" id="1070528"/>
    <lineage>
        <taxon>unclassified sequences</taxon>
        <taxon>metagenomes</taxon>
        <taxon>organismal metagenomes</taxon>
    </lineage>
</organism>
<name>A0A6M3M3L3_9ZZZZ</name>
<dbReference type="AlphaFoldDB" id="A0A6M3M3L3"/>
<evidence type="ECO:0008006" key="3">
    <source>
        <dbReference type="Google" id="ProtNLM"/>
    </source>
</evidence>
<gene>
    <name evidence="2" type="ORF">MM171A02238_0007</name>
    <name evidence="1" type="ORF">MM171B01273_0007</name>
</gene>
<accession>A0A6M3M3L3</accession>
<dbReference type="Gene3D" id="3.40.30.10">
    <property type="entry name" value="Glutaredoxin"/>
    <property type="match status" value="1"/>
</dbReference>
<evidence type="ECO:0000313" key="1">
    <source>
        <dbReference type="EMBL" id="QJB02431.1"/>
    </source>
</evidence>
<evidence type="ECO:0000313" key="2">
    <source>
        <dbReference type="EMBL" id="QJH92932.1"/>
    </source>
</evidence>
<protein>
    <recommendedName>
        <fullName evidence="3">Glutaredoxin</fullName>
    </recommendedName>
</protein>
<dbReference type="SUPFAM" id="SSF52833">
    <property type="entry name" value="Thioredoxin-like"/>
    <property type="match status" value="1"/>
</dbReference>
<reference evidence="1" key="1">
    <citation type="submission" date="2020-03" db="EMBL/GenBank/DDBJ databases">
        <title>The deep terrestrial virosphere.</title>
        <authorList>
            <person name="Holmfeldt K."/>
            <person name="Nilsson E."/>
            <person name="Simone D."/>
            <person name="Lopez-Fernandez M."/>
            <person name="Wu X."/>
            <person name="de Brujin I."/>
            <person name="Lundin D."/>
            <person name="Andersson A."/>
            <person name="Bertilsson S."/>
            <person name="Dopson M."/>
        </authorList>
    </citation>
    <scope>NUCLEOTIDE SEQUENCE</scope>
    <source>
        <strain evidence="2">MM171A02238</strain>
        <strain evidence="1">MM171B01273</strain>
    </source>
</reference>
<sequence length="88" mass="9855">MTEIKAVVVTDTCPYCEMLQAKLAREGLLKKVKIINASTEEGLAFAQQHGIREVPECVVVTENGQVRICSEQEFKQLLKDEHGPKSLR</sequence>
<proteinExistence type="predicted"/>